<gene>
    <name evidence="2" type="ORF">XM38_011600</name>
</gene>
<dbReference type="PANTHER" id="PTHR21366:SF22">
    <property type="entry name" value="VOC DOMAIN-CONTAINING PROTEIN"/>
    <property type="match status" value="1"/>
</dbReference>
<evidence type="ECO:0000313" key="3">
    <source>
        <dbReference type="Proteomes" id="UP000191901"/>
    </source>
</evidence>
<dbReference type="InterPro" id="IPR029068">
    <property type="entry name" value="Glyas_Bleomycin-R_OHBP_Dase"/>
</dbReference>
<dbReference type="PROSITE" id="PS51819">
    <property type="entry name" value="VOC"/>
    <property type="match status" value="1"/>
</dbReference>
<feature type="domain" description="VOC" evidence="1">
    <location>
        <begin position="6"/>
        <end position="121"/>
    </location>
</feature>
<evidence type="ECO:0000259" key="1">
    <source>
        <dbReference type="PROSITE" id="PS51819"/>
    </source>
</evidence>
<keyword evidence="3" id="KW-1185">Reference proteome</keyword>
<dbReference type="PANTHER" id="PTHR21366">
    <property type="entry name" value="GLYOXALASE FAMILY PROTEIN"/>
    <property type="match status" value="1"/>
</dbReference>
<dbReference type="InterPro" id="IPR050383">
    <property type="entry name" value="GlyoxalaseI/FosfomycinResist"/>
</dbReference>
<reference evidence="2 3" key="1">
    <citation type="journal article" date="2016" name="Biochim. Biophys. Acta">
        <title>Characterization of red-shifted phycobilisomes isolated from the chlorophyll f-containing cyanobacterium Halomicronema hongdechloris.</title>
        <authorList>
            <person name="Li Y."/>
            <person name="Lin Y."/>
            <person name="Garvey C.J."/>
            <person name="Birch D."/>
            <person name="Corkery R.W."/>
            <person name="Loughlin P.C."/>
            <person name="Scheer H."/>
            <person name="Willows R.D."/>
            <person name="Chen M."/>
        </authorList>
    </citation>
    <scope>NUCLEOTIDE SEQUENCE [LARGE SCALE GENOMIC DNA]</scope>
    <source>
        <strain evidence="2 3">C2206</strain>
    </source>
</reference>
<dbReference type="Proteomes" id="UP000191901">
    <property type="component" value="Chromosome"/>
</dbReference>
<dbReference type="SUPFAM" id="SSF54593">
    <property type="entry name" value="Glyoxalase/Bleomycin resistance protein/Dihydroxybiphenyl dioxygenase"/>
    <property type="match status" value="1"/>
</dbReference>
<dbReference type="KEGG" id="hhg:XM38_011600"/>
<evidence type="ECO:0000313" key="2">
    <source>
        <dbReference type="EMBL" id="ASC70225.1"/>
    </source>
</evidence>
<dbReference type="Gene3D" id="3.10.180.10">
    <property type="entry name" value="2,3-Dihydroxybiphenyl 1,2-Dioxygenase, domain 1"/>
    <property type="match status" value="1"/>
</dbReference>
<organism evidence="2 3">
    <name type="scientific">Halomicronema hongdechloris C2206</name>
    <dbReference type="NCBI Taxonomy" id="1641165"/>
    <lineage>
        <taxon>Bacteria</taxon>
        <taxon>Bacillati</taxon>
        <taxon>Cyanobacteriota</taxon>
        <taxon>Cyanophyceae</taxon>
        <taxon>Nodosilineales</taxon>
        <taxon>Nodosilineaceae</taxon>
        <taxon>Halomicronema</taxon>
    </lineage>
</organism>
<protein>
    <recommendedName>
        <fullName evidence="1">VOC domain-containing protein</fullName>
    </recommendedName>
</protein>
<accession>A0A1Z3HIV8</accession>
<dbReference type="Pfam" id="PF00903">
    <property type="entry name" value="Glyoxalase"/>
    <property type="match status" value="1"/>
</dbReference>
<proteinExistence type="predicted"/>
<dbReference type="AlphaFoldDB" id="A0A1Z3HIV8"/>
<sequence length="126" mass="14172">MTQILHPLHIAVLVSDIARSRQFYSDLLNLPEAERALSFPGIWYQVGSFQIHLILHQGWQAPRATTTKWGRNPHMAFAVSDLDAIKQRLLTHHHPVQMSASGRAALFTQDPDGNIIELSQLSENLA</sequence>
<dbReference type="STRING" id="1641165.XM38_14785"/>
<dbReference type="InterPro" id="IPR004360">
    <property type="entry name" value="Glyas_Fos-R_dOase_dom"/>
</dbReference>
<dbReference type="InterPro" id="IPR037523">
    <property type="entry name" value="VOC_core"/>
</dbReference>
<dbReference type="OrthoDB" id="192739at2"/>
<name>A0A1Z3HIV8_9CYAN</name>
<dbReference type="RefSeq" id="WP_080810538.1">
    <property type="nucleotide sequence ID" value="NZ_CP021983.2"/>
</dbReference>
<dbReference type="EMBL" id="CP021983">
    <property type="protein sequence ID" value="ASC70225.1"/>
    <property type="molecule type" value="Genomic_DNA"/>
</dbReference>